<keyword evidence="2" id="KW-1185">Reference proteome</keyword>
<name>A0ACC2PZM3_9NEOP</name>
<gene>
    <name evidence="1" type="ORF">PYW08_012074</name>
</gene>
<evidence type="ECO:0000313" key="1">
    <source>
        <dbReference type="EMBL" id="KAJ8704754.1"/>
    </source>
</evidence>
<comment type="caution">
    <text evidence="1">The sequence shown here is derived from an EMBL/GenBank/DDBJ whole genome shotgun (WGS) entry which is preliminary data.</text>
</comment>
<organism evidence="1 2">
    <name type="scientific">Mythimna loreyi</name>
    <dbReference type="NCBI Taxonomy" id="667449"/>
    <lineage>
        <taxon>Eukaryota</taxon>
        <taxon>Metazoa</taxon>
        <taxon>Ecdysozoa</taxon>
        <taxon>Arthropoda</taxon>
        <taxon>Hexapoda</taxon>
        <taxon>Insecta</taxon>
        <taxon>Pterygota</taxon>
        <taxon>Neoptera</taxon>
        <taxon>Endopterygota</taxon>
        <taxon>Lepidoptera</taxon>
        <taxon>Glossata</taxon>
        <taxon>Ditrysia</taxon>
        <taxon>Noctuoidea</taxon>
        <taxon>Noctuidae</taxon>
        <taxon>Noctuinae</taxon>
        <taxon>Hadenini</taxon>
        <taxon>Mythimna</taxon>
    </lineage>
</organism>
<dbReference type="Proteomes" id="UP001231649">
    <property type="component" value="Chromosome 30"/>
</dbReference>
<protein>
    <submittedName>
        <fullName evidence="1">Uncharacterized protein</fullName>
    </submittedName>
</protein>
<reference evidence="1" key="1">
    <citation type="submission" date="2023-03" db="EMBL/GenBank/DDBJ databases">
        <title>Chromosome-level genomes of two armyworms, Mythimna separata and Mythimna loreyi, provide insights into the biosynthesis and reception of sex pheromones.</title>
        <authorList>
            <person name="Zhao H."/>
        </authorList>
    </citation>
    <scope>NUCLEOTIDE SEQUENCE</scope>
    <source>
        <strain evidence="1">BeijingLab</strain>
    </source>
</reference>
<evidence type="ECO:0000313" key="2">
    <source>
        <dbReference type="Proteomes" id="UP001231649"/>
    </source>
</evidence>
<accession>A0ACC2PZM3</accession>
<dbReference type="EMBL" id="CM056806">
    <property type="protein sequence ID" value="KAJ8704754.1"/>
    <property type="molecule type" value="Genomic_DNA"/>
</dbReference>
<proteinExistence type="predicted"/>
<sequence>MNTIVSPEKLDTVCEGCLSEETHLISEVTDVVVKKLYYEILKITVEDIDSLKLRLCEECQSNILKFDEFKRQVIEAHDILNKYLVRELKPSLSRSPKYPPLEPDTSTHQVAQSESFVHDGPHVPLAFIKVEETDDGDFFMDDAGRGDDDKEFTTVLTTDLTPNKLKLRVRSKSSRSKKSAEEDFDASDDEPLKNKKRAVEGAEKRGRKRKKEDGTPKVDRRKHPAPKKEKPAGVVDNQRVRNKLKRLNVAPGQLEMQVLSWDEVEAERQKALASITFTRHEYRCYDCALGFNHRFKLTNHMKKHDVSAGEFVCSVCRVRCKDSHSLCAHRRRHRVRWRCVVCGATSSRADVAADHVAREHGAPPPTHTCRVCGDTKPSFAKLRNHMKNHGERQKCELCGKSFRDRTSLRTHLFIHAGSKEYACPRCDKRFLFKKAMEVHLVTHDAPAHLYCLECDMNFKNRMSFTQHMKYSLKHVDPAKLKYACPVCNKRFMKASRLEEHNVAVHLKATPISCSAPNCDFACASRPVLRTHTRMVHRGGRSVRNHVCHACGKAYMTKKTLEGHLRSHTGERPFKCTQCASTFGYEAALYNHNKLVHLNAKPPRARAPPSPHAVCPRAPHHVAVCSPCVQLYFNSFIIIISLLMFPLQASSL</sequence>